<feature type="chain" id="PRO_5031159144" description="DUF1343 domain-containing protein" evidence="1">
    <location>
        <begin position="24"/>
        <end position="450"/>
    </location>
</feature>
<evidence type="ECO:0000256" key="1">
    <source>
        <dbReference type="SAM" id="SignalP"/>
    </source>
</evidence>
<keyword evidence="1" id="KW-0732">Signal</keyword>
<evidence type="ECO:0008006" key="5">
    <source>
        <dbReference type="Google" id="ProtNLM"/>
    </source>
</evidence>
<dbReference type="EMBL" id="HBIS01004948">
    <property type="protein sequence ID" value="CAE0610636.1"/>
    <property type="molecule type" value="Transcribed_RNA"/>
</dbReference>
<feature type="domain" description="Peptidoglycan beta-N-acetylmuramidase NamZ N-terminal" evidence="2">
    <location>
        <begin position="80"/>
        <end position="290"/>
    </location>
</feature>
<dbReference type="Gene3D" id="3.90.1150.140">
    <property type="match status" value="1"/>
</dbReference>
<organism evidence="4">
    <name type="scientific">Picocystis salinarum</name>
    <dbReference type="NCBI Taxonomy" id="88271"/>
    <lineage>
        <taxon>Eukaryota</taxon>
        <taxon>Viridiplantae</taxon>
        <taxon>Chlorophyta</taxon>
        <taxon>Picocystophyceae</taxon>
        <taxon>Picocystales</taxon>
        <taxon>Picocystaceae</taxon>
        <taxon>Picocystis</taxon>
    </lineage>
</organism>
<name>A0A7S3XD96_9CHLO</name>
<dbReference type="InterPro" id="IPR008302">
    <property type="entry name" value="NamZ"/>
</dbReference>
<reference evidence="4" key="1">
    <citation type="submission" date="2021-01" db="EMBL/GenBank/DDBJ databases">
        <authorList>
            <person name="Corre E."/>
            <person name="Pelletier E."/>
            <person name="Niang G."/>
            <person name="Scheremetjew M."/>
            <person name="Finn R."/>
            <person name="Kale V."/>
            <person name="Holt S."/>
            <person name="Cochrane G."/>
            <person name="Meng A."/>
            <person name="Brown T."/>
            <person name="Cohen L."/>
        </authorList>
    </citation>
    <scope>NUCLEOTIDE SEQUENCE</scope>
    <source>
        <strain evidence="4">CCMP1897</strain>
    </source>
</reference>
<sequence length="450" mass="49855">MVNPMHAALGWIVSLALASTASATALVEHRRKKRRRKWQVGPLHLEMGTQDGIVKEEKLVQTGLQVLEEKRWKPLTGKRVGWITNHTGVFADLKHGVDVAQASGRVNIVAVFGPEHGFRGAAQAGAAEGFLRDARTGIPVYDIYQKSGKLLRDLFLQTDVQVLVIDLQDVGSRFYTYIWTMYDCLVAAAGMKRSPTIMVLDRPNPINGDVVQGPLLMSQHATFVGRKPISLRHGMTIGELARLFNGEFVAEEAGRGALLDVVQMKGWERSMEFEATGLSWVPPSPNIPSVDAARAYVGFCLLEGTNCSEGRGTTLPFQMVGAPWIDGGLTVALRGEISRGVLHSVRFRESYFVPTFSKCAGSLCCGVQVYLEENSDPLRVALATIIAMKEMYPAGFQWQYTEAYYWFDCLTGNSRIREAIDSGASVDELVALWQDDLVWFNAMRAKYLLY</sequence>
<dbReference type="AlphaFoldDB" id="A0A7S3XD96"/>
<accession>A0A7S3XD96</accession>
<dbReference type="InterPro" id="IPR048503">
    <property type="entry name" value="NamZ_C"/>
</dbReference>
<evidence type="ECO:0000313" key="4">
    <source>
        <dbReference type="EMBL" id="CAE0610636.1"/>
    </source>
</evidence>
<proteinExistence type="predicted"/>
<dbReference type="PANTHER" id="PTHR42915:SF1">
    <property type="entry name" value="PEPTIDOGLYCAN BETA-N-ACETYLMURAMIDASE NAMZ"/>
    <property type="match status" value="1"/>
</dbReference>
<dbReference type="GO" id="GO:0033922">
    <property type="term" value="F:peptidoglycan beta-N-acetylmuramidase activity"/>
    <property type="evidence" value="ECO:0007669"/>
    <property type="project" value="InterPro"/>
</dbReference>
<dbReference type="InterPro" id="IPR048502">
    <property type="entry name" value="NamZ_N"/>
</dbReference>
<evidence type="ECO:0000259" key="2">
    <source>
        <dbReference type="Pfam" id="PF07075"/>
    </source>
</evidence>
<gene>
    <name evidence="4" type="ORF">PSAL00342_LOCUS4471</name>
</gene>
<dbReference type="Pfam" id="PF07075">
    <property type="entry name" value="NamZ_N"/>
    <property type="match status" value="1"/>
</dbReference>
<feature type="domain" description="Peptidoglycan beta-N-acetylmuramidase NamZ C-terminal" evidence="3">
    <location>
        <begin position="295"/>
        <end position="450"/>
    </location>
</feature>
<protein>
    <recommendedName>
        <fullName evidence="5">DUF1343 domain-containing protein</fullName>
    </recommendedName>
</protein>
<evidence type="ECO:0000259" key="3">
    <source>
        <dbReference type="Pfam" id="PF20732"/>
    </source>
</evidence>
<dbReference type="PIRSF" id="PIRSF016719">
    <property type="entry name" value="UCP016719"/>
    <property type="match status" value="1"/>
</dbReference>
<feature type="signal peptide" evidence="1">
    <location>
        <begin position="1"/>
        <end position="23"/>
    </location>
</feature>
<dbReference type="Gene3D" id="3.40.50.12170">
    <property type="entry name" value="Uncharacterised protein PF07075, DUF1343"/>
    <property type="match status" value="1"/>
</dbReference>
<dbReference type="Pfam" id="PF20732">
    <property type="entry name" value="NamZ_C"/>
    <property type="match status" value="1"/>
</dbReference>
<dbReference type="PANTHER" id="PTHR42915">
    <property type="entry name" value="HYPOTHETICAL 460 KDA PROTEIN IN FEUA-SIGW INTERGENIC REGION [PRECURSOR]"/>
    <property type="match status" value="1"/>
</dbReference>